<evidence type="ECO:0000259" key="3">
    <source>
        <dbReference type="PROSITE" id="PS50093"/>
    </source>
</evidence>
<evidence type="ECO:0000256" key="1">
    <source>
        <dbReference type="SAM" id="MobiDB-lite"/>
    </source>
</evidence>
<dbReference type="InterPro" id="IPR036415">
    <property type="entry name" value="Lamin_tail_dom_sf"/>
</dbReference>
<keyword evidence="2" id="KW-0472">Membrane</keyword>
<dbReference type="SMART" id="SM00089">
    <property type="entry name" value="PKD"/>
    <property type="match status" value="1"/>
</dbReference>
<dbReference type="InterPro" id="IPR001322">
    <property type="entry name" value="Lamin_tail_dom"/>
</dbReference>
<feature type="compositionally biased region" description="Low complexity" evidence="1">
    <location>
        <begin position="138"/>
        <end position="160"/>
    </location>
</feature>
<dbReference type="SUPFAM" id="SSF74853">
    <property type="entry name" value="Lamin A/C globular tail domain"/>
    <property type="match status" value="2"/>
</dbReference>
<dbReference type="Gene3D" id="2.60.40.10">
    <property type="entry name" value="Immunoglobulins"/>
    <property type="match status" value="1"/>
</dbReference>
<reference evidence="5 6" key="1">
    <citation type="journal article" date="2015" name="Nature">
        <title>rRNA introns, odd ribosomes, and small enigmatic genomes across a large radiation of phyla.</title>
        <authorList>
            <person name="Brown C.T."/>
            <person name="Hug L.A."/>
            <person name="Thomas B.C."/>
            <person name="Sharon I."/>
            <person name="Castelle C.J."/>
            <person name="Singh A."/>
            <person name="Wilkins M.J."/>
            <person name="Williams K.H."/>
            <person name="Banfield J.F."/>
        </authorList>
    </citation>
    <scope>NUCLEOTIDE SEQUENCE [LARGE SCALE GENOMIC DNA]</scope>
</reference>
<dbReference type="PROSITE" id="PS50093">
    <property type="entry name" value="PKD"/>
    <property type="match status" value="1"/>
</dbReference>
<dbReference type="EMBL" id="LBXO01000013">
    <property type="protein sequence ID" value="KKR33169.1"/>
    <property type="molecule type" value="Genomic_DNA"/>
</dbReference>
<dbReference type="Pfam" id="PF00932">
    <property type="entry name" value="LTD"/>
    <property type="match status" value="2"/>
</dbReference>
<keyword evidence="2" id="KW-0812">Transmembrane</keyword>
<feature type="domain" description="PKD" evidence="3">
    <location>
        <begin position="304"/>
        <end position="391"/>
    </location>
</feature>
<gene>
    <name evidence="5" type="ORF">UT64_C0013G0001</name>
</gene>
<keyword evidence="2" id="KW-1133">Transmembrane helix</keyword>
<sequence>SLKALDGTPSITIEGPSAVIEAGGYFLLERTDDDTLPEVTADAIYVGALEDSGEDLELRDENNNSIDVLNGGNGWLAGEKENHFTMERNAQDVWQNSLVAGGTPRAENSIIVPVAEEESEQTTATTTPEVIDQNLTETSEANNNSNNSSSTTANSQPSTTGTAYDFNEGIIISEILPNPVGDDLVGEFIEIYNKSEQEVNLLGWKLQVSGKDYEFGAQASTTDIYRLKANGYLVVWRKDSKLTLNNTGSEISLFQPQKTLPLHSIKYEQVKEGCSYARGSDGTWHWTEMPTPGRQNILKSGNHPPLIVMDFKEPVLVGQPVLFDSSDTTDEDDDRLFFYWNFGDGATSSSPSPSHVYLKSGKQTIKLTVDDGKEKISLEKIFYVQVEKSALKIEKIVSGDILINEIMPNSLGEDADQEWIELYNRGKEMVDLLGWSLDDKEGESKGYRFAESTQIKAGSYYILEQAESGLVLNNTLEEVRLFNPNDVLADLVKYEKAKEAFAYARQKDGQFIWTKIVTPGKTNSEVILTTATKNSVAKKSVSSSKAVKGVKISGAVSTSIDSLSQNNVGEKVQVRGVVIVTPGILGTQIFYLSDKQKSFQIYNYRKAFPKLKIGDLVEVAGEVSESNGELRIKTSAEADIKVLGKEKLPLPINISCDKLTEEYLGQLITIDGEITKKTGSTMYLDDGTDEAEVYIKTATGINKADYIVGEQVAVTGIANKTKSGIRILPRGSEDLKKTSLKTGVAGEISNNDQWTIAGRDKKAELINYLWVITVGLVIFLMGWIYKIKKKS</sequence>
<name>A0A0G0PYF5_9BACT</name>
<dbReference type="SUPFAM" id="SSF49299">
    <property type="entry name" value="PKD domain"/>
    <property type="match status" value="1"/>
</dbReference>
<dbReference type="PROSITE" id="PS51841">
    <property type="entry name" value="LTD"/>
    <property type="match status" value="2"/>
</dbReference>
<accession>A0A0G0PYF5</accession>
<proteinExistence type="predicted"/>
<evidence type="ECO:0000259" key="4">
    <source>
        <dbReference type="PROSITE" id="PS51841"/>
    </source>
</evidence>
<protein>
    <submittedName>
        <fullName evidence="5">Polymorphic membrane protein</fullName>
    </submittedName>
</protein>
<dbReference type="Gene3D" id="2.60.40.1260">
    <property type="entry name" value="Lamin Tail domain"/>
    <property type="match status" value="2"/>
</dbReference>
<dbReference type="Pfam" id="PF18911">
    <property type="entry name" value="PKD_4"/>
    <property type="match status" value="1"/>
</dbReference>
<organism evidence="5 6">
    <name type="scientific">Candidatus Falkowbacteria bacterium GW2011_GWF2_39_8</name>
    <dbReference type="NCBI Taxonomy" id="1618642"/>
    <lineage>
        <taxon>Bacteria</taxon>
        <taxon>Candidatus Falkowiibacteriota</taxon>
    </lineage>
</organism>
<feature type="domain" description="LTD" evidence="4">
    <location>
        <begin position="389"/>
        <end position="515"/>
    </location>
</feature>
<feature type="domain" description="LTD" evidence="4">
    <location>
        <begin position="151"/>
        <end position="387"/>
    </location>
</feature>
<dbReference type="InterPro" id="IPR022409">
    <property type="entry name" value="PKD/Chitinase_dom"/>
</dbReference>
<feature type="transmembrane region" description="Helical" evidence="2">
    <location>
        <begin position="765"/>
        <end position="785"/>
    </location>
</feature>
<comment type="caution">
    <text evidence="5">The sequence shown here is derived from an EMBL/GenBank/DDBJ whole genome shotgun (WGS) entry which is preliminary data.</text>
</comment>
<evidence type="ECO:0000256" key="2">
    <source>
        <dbReference type="SAM" id="Phobius"/>
    </source>
</evidence>
<feature type="region of interest" description="Disordered" evidence="1">
    <location>
        <begin position="138"/>
        <end position="161"/>
    </location>
</feature>
<dbReference type="CDD" id="cd00146">
    <property type="entry name" value="PKD"/>
    <property type="match status" value="1"/>
</dbReference>
<dbReference type="InterPro" id="IPR000601">
    <property type="entry name" value="PKD_dom"/>
</dbReference>
<feature type="non-terminal residue" evidence="5">
    <location>
        <position position="1"/>
    </location>
</feature>
<dbReference type="PATRIC" id="fig|1618642.3.peg.338"/>
<dbReference type="Proteomes" id="UP000034137">
    <property type="component" value="Unassembled WGS sequence"/>
</dbReference>
<evidence type="ECO:0000313" key="6">
    <source>
        <dbReference type="Proteomes" id="UP000034137"/>
    </source>
</evidence>
<dbReference type="AlphaFoldDB" id="A0A0G0PYF5"/>
<dbReference type="InterPro" id="IPR035986">
    <property type="entry name" value="PKD_dom_sf"/>
</dbReference>
<dbReference type="InterPro" id="IPR013783">
    <property type="entry name" value="Ig-like_fold"/>
</dbReference>
<evidence type="ECO:0000313" key="5">
    <source>
        <dbReference type="EMBL" id="KKR33169.1"/>
    </source>
</evidence>